<feature type="domain" description="NmrA-like" evidence="3">
    <location>
        <begin position="66"/>
        <end position="355"/>
    </location>
</feature>
<dbReference type="Gene3D" id="3.90.25.10">
    <property type="entry name" value="UDP-galactose 4-epimerase, domain 1"/>
    <property type="match status" value="1"/>
</dbReference>
<dbReference type="Gene3D" id="3.40.50.720">
    <property type="entry name" value="NAD(P)-binding Rossmann-like Domain"/>
    <property type="match status" value="1"/>
</dbReference>
<comment type="similarity">
    <text evidence="1">Belongs to the NmrA-type oxidoreductase family.</text>
</comment>
<gene>
    <name evidence="4" type="ORF">R3P38DRAFT_2867243</name>
</gene>
<accession>A0AAW0DBT4</accession>
<keyword evidence="5" id="KW-1185">Reference proteome</keyword>
<feature type="non-terminal residue" evidence="4">
    <location>
        <position position="1"/>
    </location>
</feature>
<evidence type="ECO:0000256" key="1">
    <source>
        <dbReference type="ARBA" id="ARBA00006328"/>
    </source>
</evidence>
<proteinExistence type="inferred from homology"/>
<evidence type="ECO:0000313" key="5">
    <source>
        <dbReference type="Proteomes" id="UP001362999"/>
    </source>
</evidence>
<dbReference type="PANTHER" id="PTHR42748">
    <property type="entry name" value="NITROGEN METABOLITE REPRESSION PROTEIN NMRA FAMILY MEMBER"/>
    <property type="match status" value="1"/>
</dbReference>
<evidence type="ECO:0000259" key="3">
    <source>
        <dbReference type="Pfam" id="PF05368"/>
    </source>
</evidence>
<sequence>MRCFTHPGRVRRRPTSARFDPAHFRRFYRLVGGGSVYIQWLVASPAIHQLFNPPQLEFSSMSSQRIVSVFGATGLQGGAIVDALLKEGTFVPRAISRNPDSLASKALKDRGVEVVKGDSLDKEGLIRALQGSEAVFAVTIPVFMHPNTEGKGEVVQGKNIVDAAKAVGVKFFIWSSLPSISKLSYGKYKRVIGYEEKEVVRKYLESSGMSHASVMVAGFLENLYTRPFMKATEGGYHIALPILKPTDLESFTWISRDLPAAVLGLLKNYSDPTKQINGKSYPVVTTTLQCAKLAELAGKAVGANVTFTTLPATGIPPMDEMLQAQAEYNGLYAATPVPNPELLALGVKFSTVEEFMEEALKPRFVQ</sequence>
<evidence type="ECO:0000313" key="4">
    <source>
        <dbReference type="EMBL" id="KAK7048076.1"/>
    </source>
</evidence>
<dbReference type="SUPFAM" id="SSF51735">
    <property type="entry name" value="NAD(P)-binding Rossmann-fold domains"/>
    <property type="match status" value="1"/>
</dbReference>
<dbReference type="AlphaFoldDB" id="A0AAW0DBT4"/>
<dbReference type="Pfam" id="PF05368">
    <property type="entry name" value="NmrA"/>
    <property type="match status" value="1"/>
</dbReference>
<keyword evidence="2" id="KW-0521">NADP</keyword>
<dbReference type="PANTHER" id="PTHR42748:SF7">
    <property type="entry name" value="NMRA LIKE REDOX SENSOR 1-RELATED"/>
    <property type="match status" value="1"/>
</dbReference>
<organism evidence="4 5">
    <name type="scientific">Favolaschia claudopus</name>
    <dbReference type="NCBI Taxonomy" id="2862362"/>
    <lineage>
        <taxon>Eukaryota</taxon>
        <taxon>Fungi</taxon>
        <taxon>Dikarya</taxon>
        <taxon>Basidiomycota</taxon>
        <taxon>Agaricomycotina</taxon>
        <taxon>Agaricomycetes</taxon>
        <taxon>Agaricomycetidae</taxon>
        <taxon>Agaricales</taxon>
        <taxon>Marasmiineae</taxon>
        <taxon>Mycenaceae</taxon>
        <taxon>Favolaschia</taxon>
    </lineage>
</organism>
<evidence type="ECO:0000256" key="2">
    <source>
        <dbReference type="ARBA" id="ARBA00022857"/>
    </source>
</evidence>
<dbReference type="InterPro" id="IPR036291">
    <property type="entry name" value="NAD(P)-bd_dom_sf"/>
</dbReference>
<comment type="caution">
    <text evidence="4">The sequence shown here is derived from an EMBL/GenBank/DDBJ whole genome shotgun (WGS) entry which is preliminary data.</text>
</comment>
<dbReference type="GO" id="GO:0005634">
    <property type="term" value="C:nucleus"/>
    <property type="evidence" value="ECO:0007669"/>
    <property type="project" value="TreeGrafter"/>
</dbReference>
<dbReference type="InterPro" id="IPR008030">
    <property type="entry name" value="NmrA-like"/>
</dbReference>
<name>A0AAW0DBT4_9AGAR</name>
<reference evidence="4 5" key="1">
    <citation type="journal article" date="2024" name="J Genomics">
        <title>Draft genome sequencing and assembly of Favolaschia claudopus CIRM-BRFM 2984 isolated from oak limbs.</title>
        <authorList>
            <person name="Navarro D."/>
            <person name="Drula E."/>
            <person name="Chaduli D."/>
            <person name="Cazenave R."/>
            <person name="Ahrendt S."/>
            <person name="Wang J."/>
            <person name="Lipzen A."/>
            <person name="Daum C."/>
            <person name="Barry K."/>
            <person name="Grigoriev I.V."/>
            <person name="Favel A."/>
            <person name="Rosso M.N."/>
            <person name="Martin F."/>
        </authorList>
    </citation>
    <scope>NUCLEOTIDE SEQUENCE [LARGE SCALE GENOMIC DNA]</scope>
    <source>
        <strain evidence="4 5">CIRM-BRFM 2984</strain>
    </source>
</reference>
<dbReference type="InterPro" id="IPR051164">
    <property type="entry name" value="NmrA-like_oxidored"/>
</dbReference>
<dbReference type="Proteomes" id="UP001362999">
    <property type="component" value="Unassembled WGS sequence"/>
</dbReference>
<protein>
    <submittedName>
        <fullName evidence="4">NmrA domain-containing protein</fullName>
    </submittedName>
</protein>
<dbReference type="EMBL" id="JAWWNJ010000009">
    <property type="protein sequence ID" value="KAK7048076.1"/>
    <property type="molecule type" value="Genomic_DNA"/>
</dbReference>